<name>A0A4R9AQ63_9MICO</name>
<gene>
    <name evidence="1" type="primary">thiS</name>
    <name evidence="1" type="ORF">E3T47_07730</name>
</gene>
<dbReference type="CDD" id="cd00565">
    <property type="entry name" value="Ubl_ThiS"/>
    <property type="match status" value="1"/>
</dbReference>
<sequence length="78" mass="8256">MRITVNGQERKVLPGITVTDLVAEITDRSIAQDGHAPDGQRLGVAVACNAEVVPRSQWWCTGLTAGDEIEILTAVQGG</sequence>
<dbReference type="EMBL" id="SOHK01000012">
    <property type="protein sequence ID" value="TFD66537.1"/>
    <property type="molecule type" value="Genomic_DNA"/>
</dbReference>
<evidence type="ECO:0000313" key="2">
    <source>
        <dbReference type="Proteomes" id="UP000298154"/>
    </source>
</evidence>
<dbReference type="NCBIfam" id="TIGR01683">
    <property type="entry name" value="thiS"/>
    <property type="match status" value="1"/>
</dbReference>
<protein>
    <submittedName>
        <fullName evidence="1">Sulfur carrier protein ThiS</fullName>
    </submittedName>
</protein>
<dbReference type="Proteomes" id="UP000298154">
    <property type="component" value="Unassembled WGS sequence"/>
</dbReference>
<dbReference type="InterPro" id="IPR016155">
    <property type="entry name" value="Mopterin_synth/thiamin_S_b"/>
</dbReference>
<dbReference type="InterPro" id="IPR012675">
    <property type="entry name" value="Beta-grasp_dom_sf"/>
</dbReference>
<accession>A0A4R9AQ63</accession>
<evidence type="ECO:0000313" key="1">
    <source>
        <dbReference type="EMBL" id="TFD66537.1"/>
    </source>
</evidence>
<organism evidence="1 2">
    <name type="scientific">Cryobacterium ruanii</name>
    <dbReference type="NCBI Taxonomy" id="1259197"/>
    <lineage>
        <taxon>Bacteria</taxon>
        <taxon>Bacillati</taxon>
        <taxon>Actinomycetota</taxon>
        <taxon>Actinomycetes</taxon>
        <taxon>Micrococcales</taxon>
        <taxon>Microbacteriaceae</taxon>
        <taxon>Cryobacterium</taxon>
    </lineage>
</organism>
<dbReference type="InterPro" id="IPR003749">
    <property type="entry name" value="ThiS/MoaD-like"/>
</dbReference>
<dbReference type="InterPro" id="IPR010035">
    <property type="entry name" value="Thi_S"/>
</dbReference>
<dbReference type="PANTHER" id="PTHR34472:SF1">
    <property type="entry name" value="SULFUR CARRIER PROTEIN THIS"/>
    <property type="match status" value="1"/>
</dbReference>
<dbReference type="OrthoDB" id="163636at2"/>
<proteinExistence type="predicted"/>
<dbReference type="Gene3D" id="3.10.20.30">
    <property type="match status" value="1"/>
</dbReference>
<comment type="caution">
    <text evidence="1">The sequence shown here is derived from an EMBL/GenBank/DDBJ whole genome shotgun (WGS) entry which is preliminary data.</text>
</comment>
<keyword evidence="2" id="KW-1185">Reference proteome</keyword>
<dbReference type="SUPFAM" id="SSF54285">
    <property type="entry name" value="MoaD/ThiS"/>
    <property type="match status" value="1"/>
</dbReference>
<dbReference type="PANTHER" id="PTHR34472">
    <property type="entry name" value="SULFUR CARRIER PROTEIN THIS"/>
    <property type="match status" value="1"/>
</dbReference>
<dbReference type="Pfam" id="PF02597">
    <property type="entry name" value="ThiS"/>
    <property type="match status" value="1"/>
</dbReference>
<reference evidence="1 2" key="1">
    <citation type="submission" date="2019-03" db="EMBL/GenBank/DDBJ databases">
        <title>Genomics of glacier-inhabiting Cryobacterium strains.</title>
        <authorList>
            <person name="Liu Q."/>
            <person name="Xin Y.-H."/>
        </authorList>
    </citation>
    <scope>NUCLEOTIDE SEQUENCE [LARGE SCALE GENOMIC DNA]</scope>
    <source>
        <strain evidence="1 2">Sr36</strain>
    </source>
</reference>
<dbReference type="AlphaFoldDB" id="A0A4R9AQ63"/>